<dbReference type="SUPFAM" id="SSF50891">
    <property type="entry name" value="Cyclophilin-like"/>
    <property type="match status" value="1"/>
</dbReference>
<feature type="chain" id="PRO_5015141166" description="peptidylprolyl isomerase" evidence="4">
    <location>
        <begin position="27"/>
        <end position="307"/>
    </location>
</feature>
<keyword evidence="2" id="KW-0697">Rotamase</keyword>
<reference evidence="6 7" key="1">
    <citation type="submission" date="2018-03" db="EMBL/GenBank/DDBJ databases">
        <title>Ahniella affigens gen. nov., sp. nov., a gammaproteobacterium isolated from sandy soil near a stream.</title>
        <authorList>
            <person name="Ko Y."/>
            <person name="Kim J.-H."/>
        </authorList>
    </citation>
    <scope>NUCLEOTIDE SEQUENCE [LARGE SCALE GENOMIC DNA]</scope>
    <source>
        <strain evidence="6 7">D13</strain>
    </source>
</reference>
<dbReference type="InterPro" id="IPR044665">
    <property type="entry name" value="E_coli_cyclophilin_A-like"/>
</dbReference>
<dbReference type="KEGG" id="xba:C7S18_09240"/>
<evidence type="ECO:0000256" key="4">
    <source>
        <dbReference type="SAM" id="SignalP"/>
    </source>
</evidence>
<dbReference type="AlphaFoldDB" id="A0A2P1PR84"/>
<evidence type="ECO:0000256" key="2">
    <source>
        <dbReference type="ARBA" id="ARBA00023110"/>
    </source>
</evidence>
<accession>A0A2P1PR84</accession>
<organism evidence="6 7">
    <name type="scientific">Ahniella affigens</name>
    <dbReference type="NCBI Taxonomy" id="2021234"/>
    <lineage>
        <taxon>Bacteria</taxon>
        <taxon>Pseudomonadati</taxon>
        <taxon>Pseudomonadota</taxon>
        <taxon>Gammaproteobacteria</taxon>
        <taxon>Lysobacterales</taxon>
        <taxon>Rhodanobacteraceae</taxon>
        <taxon>Ahniella</taxon>
    </lineage>
</organism>
<dbReference type="PANTHER" id="PTHR43246">
    <property type="entry name" value="PEPTIDYL-PROLYL CIS-TRANS ISOMERASE CYP38, CHLOROPLASTIC"/>
    <property type="match status" value="1"/>
</dbReference>
<dbReference type="EC" id="5.2.1.8" evidence="1"/>
<dbReference type="OrthoDB" id="9807797at2"/>
<dbReference type="InterPro" id="IPR029000">
    <property type="entry name" value="Cyclophilin-like_dom_sf"/>
</dbReference>
<evidence type="ECO:0000256" key="1">
    <source>
        <dbReference type="ARBA" id="ARBA00013194"/>
    </source>
</evidence>
<dbReference type="RefSeq" id="WP_106891290.1">
    <property type="nucleotide sequence ID" value="NZ_CP027860.1"/>
</dbReference>
<dbReference type="Pfam" id="PF00160">
    <property type="entry name" value="Pro_isomerase"/>
    <property type="match status" value="1"/>
</dbReference>
<dbReference type="Proteomes" id="UP000241074">
    <property type="component" value="Chromosome"/>
</dbReference>
<feature type="domain" description="PPIase cyclophilin-type" evidence="5">
    <location>
        <begin position="62"/>
        <end position="250"/>
    </location>
</feature>
<keyword evidence="3 6" id="KW-0413">Isomerase</keyword>
<dbReference type="PROSITE" id="PS50072">
    <property type="entry name" value="CSA_PPIASE_2"/>
    <property type="match status" value="1"/>
</dbReference>
<protein>
    <recommendedName>
        <fullName evidence="1">peptidylprolyl isomerase</fullName>
        <ecNumber evidence="1">5.2.1.8</ecNumber>
    </recommendedName>
</protein>
<dbReference type="Gene3D" id="2.40.100.10">
    <property type="entry name" value="Cyclophilin-like"/>
    <property type="match status" value="1"/>
</dbReference>
<gene>
    <name evidence="6" type="ORF">C7S18_09240</name>
</gene>
<keyword evidence="4" id="KW-0732">Signal</keyword>
<dbReference type="GO" id="GO:0003755">
    <property type="term" value="F:peptidyl-prolyl cis-trans isomerase activity"/>
    <property type="evidence" value="ECO:0007669"/>
    <property type="project" value="UniProtKB-KW"/>
</dbReference>
<evidence type="ECO:0000313" key="6">
    <source>
        <dbReference type="EMBL" id="AVP97366.1"/>
    </source>
</evidence>
<dbReference type="InterPro" id="IPR002130">
    <property type="entry name" value="Cyclophilin-type_PPIase_dom"/>
</dbReference>
<dbReference type="EMBL" id="CP027860">
    <property type="protein sequence ID" value="AVP97366.1"/>
    <property type="molecule type" value="Genomic_DNA"/>
</dbReference>
<evidence type="ECO:0000256" key="3">
    <source>
        <dbReference type="ARBA" id="ARBA00023235"/>
    </source>
</evidence>
<keyword evidence="7" id="KW-1185">Reference proteome</keyword>
<sequence>MPRLLPIALSLSVLIAATWLPMAAMADDAATKPLGMAELLAASKPDAWRTPDPEQTLYLDLPAGRVIIELAPDFAPAHVANIQTLAKAHYFDGLSVLRVQENYVAQWGDPNAEDTAKRKALGDAKPNLAGEFQRQRSAELPVAKLPDGDVYAEFAGVSKGFPVAGKGDQIWLAHCYGMVGAGRGDTADSGNGAELYVVIGHSPRHLDRNVTLVGRVLLGMEHLTTLQRGTGALGFIEPPAPMTRITSIRLAADTPKAERTAIEVLRTDTPLFKQLIEARRTRRESWFLEPTGRIELCNVPIPVRLKP</sequence>
<feature type="signal peptide" evidence="4">
    <location>
        <begin position="1"/>
        <end position="26"/>
    </location>
</feature>
<evidence type="ECO:0000313" key="7">
    <source>
        <dbReference type="Proteomes" id="UP000241074"/>
    </source>
</evidence>
<name>A0A2P1PR84_9GAMM</name>
<proteinExistence type="predicted"/>
<evidence type="ECO:0000259" key="5">
    <source>
        <dbReference type="PROSITE" id="PS50072"/>
    </source>
</evidence>
<reference evidence="6 7" key="2">
    <citation type="submission" date="2018-03" db="EMBL/GenBank/DDBJ databases">
        <authorList>
            <person name="Keele B.F."/>
        </authorList>
    </citation>
    <scope>NUCLEOTIDE SEQUENCE [LARGE SCALE GENOMIC DNA]</scope>
    <source>
        <strain evidence="6 7">D13</strain>
    </source>
</reference>